<keyword evidence="8" id="KW-1185">Reference proteome</keyword>
<comment type="catalytic activity">
    <reaction evidence="6">
        <text>3-hydroxy-L-kynurenine + H2O = 3-hydroxyanthranilate + L-alanine + H(+)</text>
        <dbReference type="Rhea" id="RHEA:25143"/>
        <dbReference type="ChEBI" id="CHEBI:15377"/>
        <dbReference type="ChEBI" id="CHEBI:15378"/>
        <dbReference type="ChEBI" id="CHEBI:36559"/>
        <dbReference type="ChEBI" id="CHEBI:57972"/>
        <dbReference type="ChEBI" id="CHEBI:58125"/>
        <dbReference type="EC" id="3.7.1.3"/>
    </reaction>
</comment>
<feature type="binding site" evidence="4">
    <location>
        <position position="212"/>
    </location>
    <ligand>
        <name>pyridoxal 5'-phosphate</name>
        <dbReference type="ChEBI" id="CHEBI:597326"/>
    </ligand>
</feature>
<comment type="pathway">
    <text evidence="4 6">Cofactor biosynthesis; NAD(+) biosynthesis; quinolinate from L-kynurenine: step 2/3.</text>
</comment>
<dbReference type="EMBL" id="JAECVU010000001">
    <property type="protein sequence ID" value="MBH8587894.1"/>
    <property type="molecule type" value="Genomic_DNA"/>
</dbReference>
<feature type="binding site" evidence="4">
    <location>
        <position position="294"/>
    </location>
    <ligand>
        <name>pyridoxal 5'-phosphate</name>
        <dbReference type="ChEBI" id="CHEBI:597326"/>
    </ligand>
</feature>
<dbReference type="InterPro" id="IPR015421">
    <property type="entry name" value="PyrdxlP-dep_Trfase_major"/>
</dbReference>
<comment type="similarity">
    <text evidence="4 6">Belongs to the kynureninase family.</text>
</comment>
<proteinExistence type="inferred from homology"/>
<comment type="function">
    <text evidence="4 6">Catalyzes the cleavage of L-kynurenine (L-Kyn) and L-3-hydroxykynurenine (L-3OHKyn) into anthranilic acid (AA) and 3-hydroxyanthranilic acid (3-OHAA), respectively.</text>
</comment>
<name>A0ABS0QF51_THEVU</name>
<dbReference type="PANTHER" id="PTHR14084:SF0">
    <property type="entry name" value="KYNURENINASE"/>
    <property type="match status" value="1"/>
</dbReference>
<evidence type="ECO:0000256" key="6">
    <source>
        <dbReference type="PIRNR" id="PIRNR038800"/>
    </source>
</evidence>
<feature type="modified residue" description="N6-(pyridoxal phosphate)lysine" evidence="4">
    <location>
        <position position="238"/>
    </location>
</feature>
<comment type="caution">
    <text evidence="4">Lacks conserved residue(s) required for the propagation of feature annotation.</text>
</comment>
<evidence type="ECO:0000256" key="4">
    <source>
        <dbReference type="HAMAP-Rule" id="MF_01970"/>
    </source>
</evidence>
<comment type="cofactor">
    <cofactor evidence="4 6">
        <name>pyridoxal 5'-phosphate</name>
        <dbReference type="ChEBI" id="CHEBI:597326"/>
    </cofactor>
</comment>
<feature type="binding site" evidence="4">
    <location>
        <position position="266"/>
    </location>
    <ligand>
        <name>pyridoxal 5'-phosphate</name>
        <dbReference type="ChEBI" id="CHEBI:597326"/>
    </ligand>
</feature>
<dbReference type="InterPro" id="IPR010111">
    <property type="entry name" value="Kynureninase"/>
</dbReference>
<dbReference type="InterPro" id="IPR015424">
    <property type="entry name" value="PyrdxlP-dep_Trfase"/>
</dbReference>
<evidence type="ECO:0000256" key="5">
    <source>
        <dbReference type="NCBIfam" id="TIGR01814"/>
    </source>
</evidence>
<evidence type="ECO:0000313" key="7">
    <source>
        <dbReference type="EMBL" id="MBH8587894.1"/>
    </source>
</evidence>
<dbReference type="Proteomes" id="UP000641910">
    <property type="component" value="Unassembled WGS sequence"/>
</dbReference>
<dbReference type="Gene3D" id="3.40.640.10">
    <property type="entry name" value="Type I PLP-dependent aspartate aminotransferase-like (Major domain)"/>
    <property type="match status" value="1"/>
</dbReference>
<protein>
    <recommendedName>
        <fullName evidence="4 5">Kynureninase</fullName>
        <ecNumber evidence="4 5">3.7.1.3</ecNumber>
    </recommendedName>
    <alternativeName>
        <fullName evidence="4">L-kynurenine hydrolase</fullName>
    </alternativeName>
</protein>
<dbReference type="SUPFAM" id="SSF53383">
    <property type="entry name" value="PLP-dependent transferases"/>
    <property type="match status" value="1"/>
</dbReference>
<evidence type="ECO:0000256" key="3">
    <source>
        <dbReference type="ARBA" id="ARBA00022898"/>
    </source>
</evidence>
<dbReference type="Gene3D" id="3.90.1150.10">
    <property type="entry name" value="Aspartate Aminotransferase, domain 1"/>
    <property type="match status" value="1"/>
</dbReference>
<feature type="binding site" evidence="4">
    <location>
        <begin position="130"/>
        <end position="133"/>
    </location>
    <ligand>
        <name>pyridoxal 5'-phosphate</name>
        <dbReference type="ChEBI" id="CHEBI:597326"/>
    </ligand>
</feature>
<comment type="caution">
    <text evidence="7">The sequence shown here is derived from an EMBL/GenBank/DDBJ whole genome shotgun (WGS) entry which is preliminary data.</text>
</comment>
<sequence length="427" mass="47667">MPSFSSFFEEAWELDQNDPLGKYRGEFYLPDGKIYLDGNSLGLLSKRSELALTEVLDSWKKLGIDGWVQGKRPWFYFAEDLGQKMAPLVGARPEEVVVTGSTTVNIHQLVATFYRPQGSRRKILADVLNFPSDLYALKSQLILHGYSAEEDLICVPSDPSGRYLDEDEIIAMMNEEVALAWLPAVLYKSGQLLDMEKLTKAAHERGILIGWDACHSVGAVPHRFAEWGVDFAAWCTYKYLNSGPGGVAGLYVHKKHHGTKPGLAGWFGSDKERQFEMAPEMIPGSDAGAYQIGTPHLLSMAPLIGSLSIFAEAGMEAIRKKSLMLTDFLFKMVDQIFSSYGFETGTPRNPKQRGGHLALEHPDALQISRALKAEGVIPDFRPPNVIRLAPVALYNSFIDVCEAMKRLKQIMDEKKYQHYPTESKEVT</sequence>
<feature type="binding site" evidence="4">
    <location>
        <position position="237"/>
    </location>
    <ligand>
        <name>pyridoxal 5'-phosphate</name>
        <dbReference type="ChEBI" id="CHEBI:597326"/>
    </ligand>
</feature>
<organism evidence="7 8">
    <name type="scientific">Thermoactinomyces vulgaris</name>
    <dbReference type="NCBI Taxonomy" id="2026"/>
    <lineage>
        <taxon>Bacteria</taxon>
        <taxon>Bacillati</taxon>
        <taxon>Bacillota</taxon>
        <taxon>Bacilli</taxon>
        <taxon>Bacillales</taxon>
        <taxon>Thermoactinomycetaceae</taxon>
        <taxon>Thermoactinomyces</taxon>
    </lineage>
</organism>
<dbReference type="RefSeq" id="WP_037994424.1">
    <property type="nucleotide sequence ID" value="NZ_JACEIS010000004.1"/>
</dbReference>
<evidence type="ECO:0000313" key="8">
    <source>
        <dbReference type="Proteomes" id="UP000641910"/>
    </source>
</evidence>
<evidence type="ECO:0000256" key="2">
    <source>
        <dbReference type="ARBA" id="ARBA00022801"/>
    </source>
</evidence>
<dbReference type="Pfam" id="PF22580">
    <property type="entry name" value="KYNU_C"/>
    <property type="match status" value="1"/>
</dbReference>
<keyword evidence="3 4" id="KW-0663">Pyridoxal phosphate</keyword>
<dbReference type="HAMAP" id="MF_01970">
    <property type="entry name" value="Kynureninase"/>
    <property type="match status" value="1"/>
</dbReference>
<keyword evidence="1 4" id="KW-0662">Pyridine nucleotide biosynthesis</keyword>
<reference evidence="7 8" key="1">
    <citation type="submission" date="2020-12" db="EMBL/GenBank/DDBJ databases">
        <title>WGS of Thermoactinomyces spp.</title>
        <authorList>
            <person name="Cheng K."/>
        </authorList>
    </citation>
    <scope>NUCLEOTIDE SEQUENCE [LARGE SCALE GENOMIC DNA]</scope>
    <source>
        <strain evidence="8">CICC 10650\ACCC 41061</strain>
    </source>
</reference>
<feature type="binding site" evidence="4">
    <location>
        <position position="103"/>
    </location>
    <ligand>
        <name>pyridoxal 5'-phosphate</name>
        <dbReference type="ChEBI" id="CHEBI:597326"/>
    </ligand>
</feature>
<dbReference type="InterPro" id="IPR015422">
    <property type="entry name" value="PyrdxlP-dep_Trfase_small"/>
</dbReference>
<gene>
    <name evidence="4 7" type="primary">kynU</name>
    <name evidence="7" type="ORF">I8U22_03540</name>
</gene>
<comment type="pathway">
    <text evidence="4 6">Amino-acid degradation; L-kynurenine degradation; L-alanine and anthranilate from L-kynurenine: step 1/1.</text>
</comment>
<dbReference type="EC" id="3.7.1.3" evidence="4 5"/>
<dbReference type="GO" id="GO:0030429">
    <property type="term" value="F:kynureninase activity"/>
    <property type="evidence" value="ECO:0007669"/>
    <property type="project" value="UniProtKB-EC"/>
</dbReference>
<dbReference type="PANTHER" id="PTHR14084">
    <property type="entry name" value="KYNURENINASE"/>
    <property type="match status" value="1"/>
</dbReference>
<feature type="binding site" evidence="4">
    <location>
        <position position="215"/>
    </location>
    <ligand>
        <name>pyridoxal 5'-phosphate</name>
        <dbReference type="ChEBI" id="CHEBI:597326"/>
    </ligand>
</feature>
<keyword evidence="2 4" id="KW-0378">Hydrolase</keyword>
<comment type="catalytic activity">
    <reaction evidence="4 6">
        <text>L-kynurenine + H2O = anthranilate + L-alanine + H(+)</text>
        <dbReference type="Rhea" id="RHEA:16813"/>
        <dbReference type="ChEBI" id="CHEBI:15377"/>
        <dbReference type="ChEBI" id="CHEBI:15378"/>
        <dbReference type="ChEBI" id="CHEBI:16567"/>
        <dbReference type="ChEBI" id="CHEBI:57959"/>
        <dbReference type="ChEBI" id="CHEBI:57972"/>
        <dbReference type="EC" id="3.7.1.3"/>
    </reaction>
</comment>
<feature type="binding site" evidence="4">
    <location>
        <position position="102"/>
    </location>
    <ligand>
        <name>pyridoxal 5'-phosphate</name>
        <dbReference type="ChEBI" id="CHEBI:597326"/>
    </ligand>
</feature>
<evidence type="ECO:0000256" key="1">
    <source>
        <dbReference type="ARBA" id="ARBA00022642"/>
    </source>
</evidence>
<comment type="subunit">
    <text evidence="4 6">Homodimer.</text>
</comment>
<accession>A0ABS0QF51</accession>
<dbReference type="NCBIfam" id="TIGR01814">
    <property type="entry name" value="kynureninase"/>
    <property type="match status" value="1"/>
</dbReference>
<dbReference type="PIRSF" id="PIRSF038800">
    <property type="entry name" value="KYNU"/>
    <property type="match status" value="1"/>
</dbReference>